<name>A0A8J3PGI1_9ACTN</name>
<evidence type="ECO:0000313" key="2">
    <source>
        <dbReference type="EMBL" id="GIG16322.1"/>
    </source>
</evidence>
<protein>
    <submittedName>
        <fullName evidence="2">Uncharacterized protein</fullName>
    </submittedName>
</protein>
<sequence>MFMTLYAAAEVRLRALLASDARDRGEGPVPHIVLVAIMALAAVAIATAVWGIAEGWMDQVPTDAPAGPGGGAP</sequence>
<comment type="caution">
    <text evidence="2">The sequence shown here is derived from an EMBL/GenBank/DDBJ whole genome shotgun (WGS) entry which is preliminary data.</text>
</comment>
<feature type="transmembrane region" description="Helical" evidence="1">
    <location>
        <begin position="32"/>
        <end position="53"/>
    </location>
</feature>
<proteinExistence type="predicted"/>
<dbReference type="RefSeq" id="WP_166385403.1">
    <property type="nucleotide sequence ID" value="NZ_BAAATT010000003.1"/>
</dbReference>
<keyword evidence="3" id="KW-1185">Reference proteome</keyword>
<reference evidence="2" key="1">
    <citation type="submission" date="2021-01" db="EMBL/GenBank/DDBJ databases">
        <title>Whole genome shotgun sequence of Catellatospora methionotrophica NBRC 14553.</title>
        <authorList>
            <person name="Komaki H."/>
            <person name="Tamura T."/>
        </authorList>
    </citation>
    <scope>NUCLEOTIDE SEQUENCE</scope>
    <source>
        <strain evidence="2">NBRC 14553</strain>
    </source>
</reference>
<keyword evidence="1" id="KW-0812">Transmembrane</keyword>
<accession>A0A8J3PGI1</accession>
<organism evidence="2 3">
    <name type="scientific">Catellatospora methionotrophica</name>
    <dbReference type="NCBI Taxonomy" id="121620"/>
    <lineage>
        <taxon>Bacteria</taxon>
        <taxon>Bacillati</taxon>
        <taxon>Actinomycetota</taxon>
        <taxon>Actinomycetes</taxon>
        <taxon>Micromonosporales</taxon>
        <taxon>Micromonosporaceae</taxon>
        <taxon>Catellatospora</taxon>
    </lineage>
</organism>
<keyword evidence="1" id="KW-1133">Transmembrane helix</keyword>
<dbReference type="EMBL" id="BONJ01000026">
    <property type="protein sequence ID" value="GIG16322.1"/>
    <property type="molecule type" value="Genomic_DNA"/>
</dbReference>
<evidence type="ECO:0000313" key="3">
    <source>
        <dbReference type="Proteomes" id="UP000660339"/>
    </source>
</evidence>
<evidence type="ECO:0000256" key="1">
    <source>
        <dbReference type="SAM" id="Phobius"/>
    </source>
</evidence>
<gene>
    <name evidence="2" type="ORF">Cme02nite_46540</name>
</gene>
<keyword evidence="1" id="KW-0472">Membrane</keyword>
<dbReference type="AlphaFoldDB" id="A0A8J3PGI1"/>
<dbReference type="Proteomes" id="UP000660339">
    <property type="component" value="Unassembled WGS sequence"/>
</dbReference>